<feature type="compositionally biased region" description="Basic and acidic residues" evidence="1">
    <location>
        <begin position="1"/>
        <end position="10"/>
    </location>
</feature>
<evidence type="ECO:0000256" key="1">
    <source>
        <dbReference type="SAM" id="MobiDB-lite"/>
    </source>
</evidence>
<dbReference type="Proteomes" id="UP000314294">
    <property type="component" value="Unassembled WGS sequence"/>
</dbReference>
<evidence type="ECO:0000313" key="3">
    <source>
        <dbReference type="Proteomes" id="UP000314294"/>
    </source>
</evidence>
<feature type="region of interest" description="Disordered" evidence="1">
    <location>
        <begin position="54"/>
        <end position="96"/>
    </location>
</feature>
<gene>
    <name evidence="2" type="ORF">EYF80_064455</name>
</gene>
<name>A0A4Z2E9A0_9TELE</name>
<feature type="compositionally biased region" description="Basic and acidic residues" evidence="1">
    <location>
        <begin position="74"/>
        <end position="86"/>
    </location>
</feature>
<evidence type="ECO:0000313" key="2">
    <source>
        <dbReference type="EMBL" id="TNN25417.1"/>
    </source>
</evidence>
<comment type="caution">
    <text evidence="2">The sequence shown here is derived from an EMBL/GenBank/DDBJ whole genome shotgun (WGS) entry which is preliminary data.</text>
</comment>
<reference evidence="2 3" key="1">
    <citation type="submission" date="2019-03" db="EMBL/GenBank/DDBJ databases">
        <title>First draft genome of Liparis tanakae, snailfish: a comprehensive survey of snailfish specific genes.</title>
        <authorList>
            <person name="Kim W."/>
            <person name="Song I."/>
            <person name="Jeong J.-H."/>
            <person name="Kim D."/>
            <person name="Kim S."/>
            <person name="Ryu S."/>
            <person name="Song J.Y."/>
            <person name="Lee S.K."/>
        </authorList>
    </citation>
    <scope>NUCLEOTIDE SEQUENCE [LARGE SCALE GENOMIC DNA]</scope>
    <source>
        <tissue evidence="2">Muscle</tissue>
    </source>
</reference>
<proteinExistence type="predicted"/>
<organism evidence="2 3">
    <name type="scientific">Liparis tanakae</name>
    <name type="common">Tanaka's snailfish</name>
    <dbReference type="NCBI Taxonomy" id="230148"/>
    <lineage>
        <taxon>Eukaryota</taxon>
        <taxon>Metazoa</taxon>
        <taxon>Chordata</taxon>
        <taxon>Craniata</taxon>
        <taxon>Vertebrata</taxon>
        <taxon>Euteleostomi</taxon>
        <taxon>Actinopterygii</taxon>
        <taxon>Neopterygii</taxon>
        <taxon>Teleostei</taxon>
        <taxon>Neoteleostei</taxon>
        <taxon>Acanthomorphata</taxon>
        <taxon>Eupercaria</taxon>
        <taxon>Perciformes</taxon>
        <taxon>Cottioidei</taxon>
        <taxon>Cottales</taxon>
        <taxon>Liparidae</taxon>
        <taxon>Liparis</taxon>
    </lineage>
</organism>
<dbReference type="EMBL" id="SRLO01012609">
    <property type="protein sequence ID" value="TNN25417.1"/>
    <property type="molecule type" value="Genomic_DNA"/>
</dbReference>
<sequence>MNSVVERGETEEREDGGGKGSKKKEGKEERVGKKEGRGEYRGELAYCCISALTEGNDPSERPSGGVGIAVHTAPEIKDVRADETANLRDPGLFSAR</sequence>
<keyword evidence="3" id="KW-1185">Reference proteome</keyword>
<feature type="compositionally biased region" description="Basic and acidic residues" evidence="1">
    <location>
        <begin position="23"/>
        <end position="36"/>
    </location>
</feature>
<feature type="region of interest" description="Disordered" evidence="1">
    <location>
        <begin position="1"/>
        <end position="36"/>
    </location>
</feature>
<accession>A0A4Z2E9A0</accession>
<protein>
    <submittedName>
        <fullName evidence="2">Uncharacterized protein</fullName>
    </submittedName>
</protein>
<dbReference type="AlphaFoldDB" id="A0A4Z2E9A0"/>